<keyword evidence="2" id="KW-1185">Reference proteome</keyword>
<name>A0ACC3SL19_9PEZI</name>
<evidence type="ECO:0000313" key="1">
    <source>
        <dbReference type="EMBL" id="KAK8217502.1"/>
    </source>
</evidence>
<dbReference type="EMBL" id="JAMKPW020000005">
    <property type="protein sequence ID" value="KAK8217502.1"/>
    <property type="molecule type" value="Genomic_DNA"/>
</dbReference>
<dbReference type="Proteomes" id="UP001320706">
    <property type="component" value="Unassembled WGS sequence"/>
</dbReference>
<gene>
    <name evidence="1" type="ORF">M8818_001260</name>
</gene>
<protein>
    <submittedName>
        <fullName evidence="1">Uncharacterized protein</fullName>
    </submittedName>
</protein>
<sequence>MSQIPTSKVAPSTPEQNQREEAAKAMVALAGASSSLPTQGSMKKITLPPVPTFTPNFQPRSAPAVPTTDNDSQPSLAETKLAYAYRYIDSVTARLDANGGAVFQRTLCAYFRKEISEVAVFTKLYGLLYAKNVPSLFHGFMLFLPQSWRSTDLNWLKAAVRQHLRSAGLVSPAHTSPVQMVVPGPQVSANSAAHFHLPSPGFARPHSSLPSHNPLANLDSRGVPTFKPMNLKQMVRDNPPPTKAQLEAFAASLRNKASTGNIATPTYPKATPGVKKNVGTQSTASQAPPLPSSRLPAQSPGTPTPASRPAPAPSSRFTRRSGAAYMALNLSGRHLRVAYPSSSRPPTSPPPAQGNSRKRPFSALAAEHAGAAAAEGGEAGSAGLQAPTAASFFEDIESGRTAEDARVRAAVLAHNQRENERRVALASATEALGAMSAADGEESRGEGAPAQGGGSGGGATGEGEVDEVDVEDEGAVRAVALGLRARKSK</sequence>
<accession>A0ACC3SL19</accession>
<proteinExistence type="predicted"/>
<evidence type="ECO:0000313" key="2">
    <source>
        <dbReference type="Proteomes" id="UP001320706"/>
    </source>
</evidence>
<organism evidence="1 2">
    <name type="scientific">Zalaria obscura</name>
    <dbReference type="NCBI Taxonomy" id="2024903"/>
    <lineage>
        <taxon>Eukaryota</taxon>
        <taxon>Fungi</taxon>
        <taxon>Dikarya</taxon>
        <taxon>Ascomycota</taxon>
        <taxon>Pezizomycotina</taxon>
        <taxon>Dothideomycetes</taxon>
        <taxon>Dothideomycetidae</taxon>
        <taxon>Dothideales</taxon>
        <taxon>Zalariaceae</taxon>
        <taxon>Zalaria</taxon>
    </lineage>
</organism>
<comment type="caution">
    <text evidence="1">The sequence shown here is derived from an EMBL/GenBank/DDBJ whole genome shotgun (WGS) entry which is preliminary data.</text>
</comment>
<reference evidence="1" key="1">
    <citation type="submission" date="2024-02" db="EMBL/GenBank/DDBJ databases">
        <title>Metagenome Assembled Genome of Zalaria obscura JY119.</title>
        <authorList>
            <person name="Vighnesh L."/>
            <person name="Jagadeeshwari U."/>
            <person name="Venkata Ramana C."/>
            <person name="Sasikala C."/>
        </authorList>
    </citation>
    <scope>NUCLEOTIDE SEQUENCE</scope>
    <source>
        <strain evidence="1">JY119</strain>
    </source>
</reference>